<reference evidence="2" key="1">
    <citation type="submission" date="2018-02" db="EMBL/GenBank/DDBJ databases">
        <authorList>
            <person name="Cohen D.B."/>
            <person name="Kent A.D."/>
        </authorList>
    </citation>
    <scope>NUCLEOTIDE SEQUENCE</scope>
</reference>
<dbReference type="PANTHER" id="PTHR33116:SF78">
    <property type="entry name" value="OS12G0587133 PROTEIN"/>
    <property type="match status" value="1"/>
</dbReference>
<evidence type="ECO:0000259" key="1">
    <source>
        <dbReference type="PROSITE" id="PS50878"/>
    </source>
</evidence>
<dbReference type="AlphaFoldDB" id="A0A2N9ELX8"/>
<dbReference type="PANTHER" id="PTHR33116">
    <property type="entry name" value="REVERSE TRANSCRIPTASE ZINC-BINDING DOMAIN-CONTAINING PROTEIN-RELATED-RELATED"/>
    <property type="match status" value="1"/>
</dbReference>
<accession>A0A2N9ELX8</accession>
<organism evidence="2">
    <name type="scientific">Fagus sylvatica</name>
    <name type="common">Beechnut</name>
    <dbReference type="NCBI Taxonomy" id="28930"/>
    <lineage>
        <taxon>Eukaryota</taxon>
        <taxon>Viridiplantae</taxon>
        <taxon>Streptophyta</taxon>
        <taxon>Embryophyta</taxon>
        <taxon>Tracheophyta</taxon>
        <taxon>Spermatophyta</taxon>
        <taxon>Magnoliopsida</taxon>
        <taxon>eudicotyledons</taxon>
        <taxon>Gunneridae</taxon>
        <taxon>Pentapetalae</taxon>
        <taxon>rosids</taxon>
        <taxon>fabids</taxon>
        <taxon>Fagales</taxon>
        <taxon>Fagaceae</taxon>
        <taxon>Fagus</taxon>
    </lineage>
</organism>
<protein>
    <recommendedName>
        <fullName evidence="1">Reverse transcriptase domain-containing protein</fullName>
    </recommendedName>
</protein>
<dbReference type="SUPFAM" id="SSF56672">
    <property type="entry name" value="DNA/RNA polymerases"/>
    <property type="match status" value="1"/>
</dbReference>
<proteinExistence type="predicted"/>
<sequence>MVLFMKMLDEVRDNVVCFYESLYQEKEAWRPTVEGLDFHSIGAFDSAQLERKFDREEVVSVLKDLKGDKAPGPDGFSMAFFHKCWDIVGDDVMGFFEEFHTHCKFEKSLNATFIALIPKKWDALNIRDYRPISLISSMYKLLSKVLANRIKTVLELLISDSQNAFVGGRQTLDSVLIANECLDSRLKSSTLGILCKLDIEKAYDHVNWDCLLYLLVRMGFGNRWCQWIKTCISTVQFSVLVNGSPEGFFGNSRGLRQGDPLSPLLFLLVMEVLSKMFKKSEEAGLICGFMAGVLGGSEVRISHLLFADDTIVFCDAVPQQVMHIRKVLSCFEAVTGLKVNLTKSEMVPVGVVDNMPYLADLLCCRIGALPMLYLGMPLGAPYKGLSVWNSGLSVWNSVLEKIERRLASWQTLYLSKGGRLTLLKSTLSSLPTYFLSLFTIPVSVAQRIEKLQRNFLWGGMGDGVKYHLPFWVNGYGVLGLKSLICGGELLWQNMGWSGGGWRSKHCRGTHGCGLWKSISSGWDGFSRRIEYSVGKGDRIRFWFDKWCDQTWMTSCAWNISFLRDFNDWEMPEVLSFFNFIQPFLPNRETDDKLVWPLRKSGKFDVRSYYGALQVPLRSRFPWKIIWGVKAPRRISFFIWTAACGKILTCDNLMRRGHVLAAWCCMCKKGWETVDHLLIHCEVAAALWGFVFQRFGIQWVLPAKRNSRVFEDKEKSLLQLQEVFVGLLYDCSRTWGFTTASSLPEFAVSFYVD</sequence>
<dbReference type="PROSITE" id="PS50878">
    <property type="entry name" value="RT_POL"/>
    <property type="match status" value="1"/>
</dbReference>
<gene>
    <name evidence="2" type="ORF">FSB_LOCUS7768</name>
</gene>
<dbReference type="InterPro" id="IPR026960">
    <property type="entry name" value="RVT-Znf"/>
</dbReference>
<dbReference type="Pfam" id="PF13966">
    <property type="entry name" value="zf-RVT"/>
    <property type="match status" value="1"/>
</dbReference>
<dbReference type="InterPro" id="IPR000477">
    <property type="entry name" value="RT_dom"/>
</dbReference>
<dbReference type="EMBL" id="OIVN01000420">
    <property type="protein sequence ID" value="SPC79886.1"/>
    <property type="molecule type" value="Genomic_DNA"/>
</dbReference>
<evidence type="ECO:0000313" key="2">
    <source>
        <dbReference type="EMBL" id="SPC79886.1"/>
    </source>
</evidence>
<feature type="domain" description="Reverse transcriptase" evidence="1">
    <location>
        <begin position="98"/>
        <end position="378"/>
    </location>
</feature>
<dbReference type="Pfam" id="PF00078">
    <property type="entry name" value="RVT_1"/>
    <property type="match status" value="1"/>
</dbReference>
<dbReference type="CDD" id="cd01650">
    <property type="entry name" value="RT_nLTR_like"/>
    <property type="match status" value="1"/>
</dbReference>
<name>A0A2N9ELX8_FAGSY</name>
<dbReference type="InterPro" id="IPR043502">
    <property type="entry name" value="DNA/RNA_pol_sf"/>
</dbReference>